<accession>A0A9P4M441</accession>
<dbReference type="GO" id="GO:0004022">
    <property type="term" value="F:alcohol dehydrogenase (NAD+) activity"/>
    <property type="evidence" value="ECO:0007669"/>
    <property type="project" value="TreeGrafter"/>
</dbReference>
<evidence type="ECO:0000256" key="1">
    <source>
        <dbReference type="ARBA" id="ARBA00001947"/>
    </source>
</evidence>
<evidence type="ECO:0000256" key="5">
    <source>
        <dbReference type="ARBA" id="ARBA00023002"/>
    </source>
</evidence>
<dbReference type="OrthoDB" id="1879366at2759"/>
<comment type="caution">
    <text evidence="7">The sequence shown here is derived from an EMBL/GenBank/DDBJ whole genome shotgun (WGS) entry which is preliminary data.</text>
</comment>
<evidence type="ECO:0000259" key="6">
    <source>
        <dbReference type="SMART" id="SM00829"/>
    </source>
</evidence>
<dbReference type="Pfam" id="PF08240">
    <property type="entry name" value="ADH_N"/>
    <property type="match status" value="1"/>
</dbReference>
<organism evidence="7 8">
    <name type="scientific">Rhizodiscina lignyota</name>
    <dbReference type="NCBI Taxonomy" id="1504668"/>
    <lineage>
        <taxon>Eukaryota</taxon>
        <taxon>Fungi</taxon>
        <taxon>Dikarya</taxon>
        <taxon>Ascomycota</taxon>
        <taxon>Pezizomycotina</taxon>
        <taxon>Dothideomycetes</taxon>
        <taxon>Pleosporomycetidae</taxon>
        <taxon>Aulographales</taxon>
        <taxon>Rhizodiscinaceae</taxon>
        <taxon>Rhizodiscina</taxon>
    </lineage>
</organism>
<proteinExistence type="inferred from homology"/>
<dbReference type="SUPFAM" id="SSF50129">
    <property type="entry name" value="GroES-like"/>
    <property type="match status" value="1"/>
</dbReference>
<dbReference type="GO" id="GO:0005737">
    <property type="term" value="C:cytoplasm"/>
    <property type="evidence" value="ECO:0007669"/>
    <property type="project" value="TreeGrafter"/>
</dbReference>
<keyword evidence="5" id="KW-0560">Oxidoreductase</keyword>
<dbReference type="PANTHER" id="PTHR42940">
    <property type="entry name" value="ALCOHOL DEHYDROGENASE 1-RELATED"/>
    <property type="match status" value="1"/>
</dbReference>
<keyword evidence="8" id="KW-1185">Reference proteome</keyword>
<dbReference type="Pfam" id="PF00107">
    <property type="entry name" value="ADH_zinc_N"/>
    <property type="match status" value="1"/>
</dbReference>
<dbReference type="CDD" id="cd08240">
    <property type="entry name" value="6_hydroxyhexanoate_dh_like"/>
    <property type="match status" value="1"/>
</dbReference>
<evidence type="ECO:0000313" key="7">
    <source>
        <dbReference type="EMBL" id="KAF2092484.1"/>
    </source>
</evidence>
<name>A0A9P4M441_9PEZI</name>
<evidence type="ECO:0000313" key="8">
    <source>
        <dbReference type="Proteomes" id="UP000799772"/>
    </source>
</evidence>
<dbReference type="AlphaFoldDB" id="A0A9P4M441"/>
<feature type="domain" description="Enoyl reductase (ER)" evidence="6">
    <location>
        <begin position="9"/>
        <end position="352"/>
    </location>
</feature>
<keyword evidence="3" id="KW-0479">Metal-binding</keyword>
<gene>
    <name evidence="7" type="ORF">NA57DRAFT_82199</name>
</gene>
<evidence type="ECO:0000256" key="2">
    <source>
        <dbReference type="ARBA" id="ARBA00008072"/>
    </source>
</evidence>
<comment type="cofactor">
    <cofactor evidence="1">
        <name>Zn(2+)</name>
        <dbReference type="ChEBI" id="CHEBI:29105"/>
    </cofactor>
</comment>
<dbReference type="GO" id="GO:0046872">
    <property type="term" value="F:metal ion binding"/>
    <property type="evidence" value="ECO:0007669"/>
    <property type="project" value="UniProtKB-KW"/>
</dbReference>
<sequence length="354" mass="37849">MPETMQAWAVVEHEKPLQKIERPIPEPKGTEVLVKVTHCGICHSDLHFWHGYYELGGGKRYYLKERGAKLPHALGHEILGTVAKLGPDADNIPLGASRIVYPWTGCQKCRRCQEGDDNLCLAQQSRGIHVDGGFAQYVLVPHAKYLVDHEGIDPAIACTFGCSGLTVLSSIQKLMPIHPQDPILLIGAGGLGLAGIAMLRALGHEKIISADISPEKLQTALDAGATAVVNSADGDAVKAVIDAAGEPVFGVLDFVNNGPTAELGFASMAKGGKMVAVGILGGRLDLSLVSMIFRSLTLQGNITGALRHLEEVTKLAKEGKFTPAHFTEVPWDEASDALMRLKDGKVTGRLILVH</sequence>
<evidence type="ECO:0000256" key="4">
    <source>
        <dbReference type="ARBA" id="ARBA00022833"/>
    </source>
</evidence>
<dbReference type="SMART" id="SM00829">
    <property type="entry name" value="PKS_ER"/>
    <property type="match status" value="1"/>
</dbReference>
<dbReference type="InterPro" id="IPR036291">
    <property type="entry name" value="NAD(P)-bd_dom_sf"/>
</dbReference>
<dbReference type="Proteomes" id="UP000799772">
    <property type="component" value="Unassembled WGS sequence"/>
</dbReference>
<evidence type="ECO:0000256" key="3">
    <source>
        <dbReference type="ARBA" id="ARBA00022723"/>
    </source>
</evidence>
<dbReference type="InterPro" id="IPR020843">
    <property type="entry name" value="ER"/>
</dbReference>
<dbReference type="Gene3D" id="3.40.50.720">
    <property type="entry name" value="NAD(P)-binding Rossmann-like Domain"/>
    <property type="match status" value="1"/>
</dbReference>
<dbReference type="PANTHER" id="PTHR42940:SF8">
    <property type="entry name" value="VACUOLAR PROTEIN SORTING-ASSOCIATED PROTEIN 11"/>
    <property type="match status" value="1"/>
</dbReference>
<dbReference type="InterPro" id="IPR011032">
    <property type="entry name" value="GroES-like_sf"/>
</dbReference>
<dbReference type="InterPro" id="IPR013154">
    <property type="entry name" value="ADH-like_N"/>
</dbReference>
<dbReference type="Gene3D" id="3.90.180.10">
    <property type="entry name" value="Medium-chain alcohol dehydrogenases, catalytic domain"/>
    <property type="match status" value="1"/>
</dbReference>
<dbReference type="SUPFAM" id="SSF51735">
    <property type="entry name" value="NAD(P)-binding Rossmann-fold domains"/>
    <property type="match status" value="1"/>
</dbReference>
<reference evidence="7" key="1">
    <citation type="journal article" date="2020" name="Stud. Mycol.">
        <title>101 Dothideomycetes genomes: a test case for predicting lifestyles and emergence of pathogens.</title>
        <authorList>
            <person name="Haridas S."/>
            <person name="Albert R."/>
            <person name="Binder M."/>
            <person name="Bloem J."/>
            <person name="Labutti K."/>
            <person name="Salamov A."/>
            <person name="Andreopoulos B."/>
            <person name="Baker S."/>
            <person name="Barry K."/>
            <person name="Bills G."/>
            <person name="Bluhm B."/>
            <person name="Cannon C."/>
            <person name="Castanera R."/>
            <person name="Culley D."/>
            <person name="Daum C."/>
            <person name="Ezra D."/>
            <person name="Gonzalez J."/>
            <person name="Henrissat B."/>
            <person name="Kuo A."/>
            <person name="Liang C."/>
            <person name="Lipzen A."/>
            <person name="Lutzoni F."/>
            <person name="Magnuson J."/>
            <person name="Mondo S."/>
            <person name="Nolan M."/>
            <person name="Ohm R."/>
            <person name="Pangilinan J."/>
            <person name="Park H.-J."/>
            <person name="Ramirez L."/>
            <person name="Alfaro M."/>
            <person name="Sun H."/>
            <person name="Tritt A."/>
            <person name="Yoshinaga Y."/>
            <person name="Zwiers L.-H."/>
            <person name="Turgeon B."/>
            <person name="Goodwin S."/>
            <person name="Spatafora J."/>
            <person name="Crous P."/>
            <person name="Grigoriev I."/>
        </authorList>
    </citation>
    <scope>NUCLEOTIDE SEQUENCE</scope>
    <source>
        <strain evidence="7">CBS 133067</strain>
    </source>
</reference>
<dbReference type="EMBL" id="ML978145">
    <property type="protein sequence ID" value="KAF2092484.1"/>
    <property type="molecule type" value="Genomic_DNA"/>
</dbReference>
<keyword evidence="4" id="KW-0862">Zinc</keyword>
<dbReference type="InterPro" id="IPR013149">
    <property type="entry name" value="ADH-like_C"/>
</dbReference>
<protein>
    <submittedName>
        <fullName evidence="7">Alcohol dehydrogenase</fullName>
    </submittedName>
</protein>
<comment type="similarity">
    <text evidence="2">Belongs to the zinc-containing alcohol dehydrogenase family.</text>
</comment>